<dbReference type="InterPro" id="IPR011990">
    <property type="entry name" value="TPR-like_helical_dom_sf"/>
</dbReference>
<evidence type="ECO:0000256" key="5">
    <source>
        <dbReference type="ARBA" id="ARBA00023237"/>
    </source>
</evidence>
<dbReference type="SUPFAM" id="SSF48452">
    <property type="entry name" value="TPR-like"/>
    <property type="match status" value="1"/>
</dbReference>
<evidence type="ECO:0000313" key="9">
    <source>
        <dbReference type="Proteomes" id="UP001221558"/>
    </source>
</evidence>
<comment type="subcellular location">
    <subcellularLocation>
        <location evidence="1">Cell outer membrane</location>
    </subcellularLocation>
</comment>
<sequence length="572" mass="64550">MSILADFYLSVNYGQHSGDLSSYHLLDEANVMYGPATTTDNERQMPRNFYRIYDYSLVRRMNQFLAGIRSETARGNIVEDVRADMEAQCRFLRAWYYFCMARSLGGMPIVGDQVFSYNAVEDVPDMRIPRSTEAETYDYIIKECDEIIPLLSSSKTINSSIANRWTAMMLKARAAVYAGSIANYGNAVTPTSRTANWEAGIPREQSEGYYRLALAAATAVIQNSPYQLQTNATNPGLAFYQATSVKSGNTEVIWAFDRMRPNQVTSFTSFAMPYSHRDYTEGNNLGALLNLVEAFENRDGSPKEIRTTNADGSYVFYPTADAPFINKDARLWGTIIWPGASYRGVEVVLQAGQLNRNGNVWSLRAAPVGDRDTEGNLITSLNGPVSNSAVYVNKTGFLVRKFLDETANAGLNPTFSDMWMPRFRLAEAYLIAAEAAYELNDNSTAAVYLNQIRDRGRIRSLSAGEITLDRIANEYRVEFAFEDHRYWDMKRWRRAHIEWNGVLNGATSQMYALFPYKVVAAGHPNNGNWAFVKQPSYKRAQTPLFFNIANYYATIEDGWIANNPTLIRNPFQ</sequence>
<dbReference type="InterPro" id="IPR012944">
    <property type="entry name" value="SusD_RagB_dom"/>
</dbReference>
<keyword evidence="9" id="KW-1185">Reference proteome</keyword>
<name>A0ABY7WF05_9SPHI</name>
<keyword evidence="4" id="KW-0472">Membrane</keyword>
<evidence type="ECO:0000256" key="4">
    <source>
        <dbReference type="ARBA" id="ARBA00023136"/>
    </source>
</evidence>
<dbReference type="Gene3D" id="1.25.40.390">
    <property type="match status" value="1"/>
</dbReference>
<organism evidence="8 9">
    <name type="scientific">Sphingobacterium oryzagri</name>
    <dbReference type="NCBI Taxonomy" id="3025669"/>
    <lineage>
        <taxon>Bacteria</taxon>
        <taxon>Pseudomonadati</taxon>
        <taxon>Bacteroidota</taxon>
        <taxon>Sphingobacteriia</taxon>
        <taxon>Sphingobacteriales</taxon>
        <taxon>Sphingobacteriaceae</taxon>
        <taxon>Sphingobacterium</taxon>
    </lineage>
</organism>
<reference evidence="8 9" key="1">
    <citation type="submission" date="2023-02" db="EMBL/GenBank/DDBJ databases">
        <title>Genome sequence of Sphingobacterium sp. KACC 22765.</title>
        <authorList>
            <person name="Kim S."/>
            <person name="Heo J."/>
            <person name="Kwon S.-W."/>
        </authorList>
    </citation>
    <scope>NUCLEOTIDE SEQUENCE [LARGE SCALE GENOMIC DNA]</scope>
    <source>
        <strain evidence="8 9">KACC 22765</strain>
    </source>
</reference>
<dbReference type="Pfam" id="PF14322">
    <property type="entry name" value="SusD-like_3"/>
    <property type="match status" value="1"/>
</dbReference>
<proteinExistence type="inferred from homology"/>
<evidence type="ECO:0000256" key="2">
    <source>
        <dbReference type="ARBA" id="ARBA00006275"/>
    </source>
</evidence>
<evidence type="ECO:0000313" key="8">
    <source>
        <dbReference type="EMBL" id="WDF67047.1"/>
    </source>
</evidence>
<dbReference type="Proteomes" id="UP001221558">
    <property type="component" value="Chromosome"/>
</dbReference>
<accession>A0ABY7WF05</accession>
<comment type="similarity">
    <text evidence="2">Belongs to the SusD family.</text>
</comment>
<evidence type="ECO:0000256" key="3">
    <source>
        <dbReference type="ARBA" id="ARBA00022729"/>
    </source>
</evidence>
<protein>
    <submittedName>
        <fullName evidence="8">RagB/SusD family nutrient uptake outer membrane protein</fullName>
    </submittedName>
</protein>
<gene>
    <name evidence="8" type="ORF">PQ465_12095</name>
</gene>
<dbReference type="RefSeq" id="WP_274265783.1">
    <property type="nucleotide sequence ID" value="NZ_CP117880.1"/>
</dbReference>
<dbReference type="Pfam" id="PF07980">
    <property type="entry name" value="SusD_RagB"/>
    <property type="match status" value="1"/>
</dbReference>
<feature type="domain" description="RagB/SusD" evidence="6">
    <location>
        <begin position="250"/>
        <end position="570"/>
    </location>
</feature>
<feature type="domain" description="SusD-like N-terminal" evidence="7">
    <location>
        <begin position="37"/>
        <end position="172"/>
    </location>
</feature>
<keyword evidence="5" id="KW-0998">Cell outer membrane</keyword>
<dbReference type="EMBL" id="CP117880">
    <property type="protein sequence ID" value="WDF67047.1"/>
    <property type="molecule type" value="Genomic_DNA"/>
</dbReference>
<keyword evidence="3" id="KW-0732">Signal</keyword>
<evidence type="ECO:0000256" key="1">
    <source>
        <dbReference type="ARBA" id="ARBA00004442"/>
    </source>
</evidence>
<evidence type="ECO:0000259" key="6">
    <source>
        <dbReference type="Pfam" id="PF07980"/>
    </source>
</evidence>
<dbReference type="InterPro" id="IPR033985">
    <property type="entry name" value="SusD-like_N"/>
</dbReference>
<evidence type="ECO:0000259" key="7">
    <source>
        <dbReference type="Pfam" id="PF14322"/>
    </source>
</evidence>